<feature type="domain" description="Peptidase metallopeptidase" evidence="2">
    <location>
        <begin position="632"/>
        <end position="782"/>
    </location>
</feature>
<dbReference type="SMART" id="SM00235">
    <property type="entry name" value="ZnMc"/>
    <property type="match status" value="2"/>
</dbReference>
<accession>A0AAW0CS35</accession>
<feature type="region of interest" description="Disordered" evidence="1">
    <location>
        <begin position="1246"/>
        <end position="1279"/>
    </location>
</feature>
<feature type="compositionally biased region" description="Pro residues" evidence="1">
    <location>
        <begin position="1"/>
        <end position="22"/>
    </location>
</feature>
<dbReference type="GO" id="GO:0006508">
    <property type="term" value="P:proteolysis"/>
    <property type="evidence" value="ECO:0007669"/>
    <property type="project" value="InterPro"/>
</dbReference>
<organism evidence="3 4">
    <name type="scientific">Favolaschia claudopus</name>
    <dbReference type="NCBI Taxonomy" id="2862362"/>
    <lineage>
        <taxon>Eukaryota</taxon>
        <taxon>Fungi</taxon>
        <taxon>Dikarya</taxon>
        <taxon>Basidiomycota</taxon>
        <taxon>Agaricomycotina</taxon>
        <taxon>Agaricomycetes</taxon>
        <taxon>Agaricomycetidae</taxon>
        <taxon>Agaricales</taxon>
        <taxon>Marasmiineae</taxon>
        <taxon>Mycenaceae</taxon>
        <taxon>Favolaschia</taxon>
    </lineage>
</organism>
<name>A0AAW0CS35_9AGAR</name>
<feature type="compositionally biased region" description="Low complexity" evidence="1">
    <location>
        <begin position="23"/>
        <end position="38"/>
    </location>
</feature>
<dbReference type="GO" id="GO:0008270">
    <property type="term" value="F:zinc ion binding"/>
    <property type="evidence" value="ECO:0007669"/>
    <property type="project" value="InterPro"/>
</dbReference>
<dbReference type="EMBL" id="JAWWNJ010000013">
    <property type="protein sequence ID" value="KAK7042083.1"/>
    <property type="molecule type" value="Genomic_DNA"/>
</dbReference>
<feature type="compositionally biased region" description="Low complexity" evidence="1">
    <location>
        <begin position="181"/>
        <end position="214"/>
    </location>
</feature>
<dbReference type="PANTHER" id="PTHR10127:SF850">
    <property type="entry name" value="METALLOENDOPEPTIDASE"/>
    <property type="match status" value="1"/>
</dbReference>
<dbReference type="GO" id="GO:0004222">
    <property type="term" value="F:metalloendopeptidase activity"/>
    <property type="evidence" value="ECO:0007669"/>
    <property type="project" value="InterPro"/>
</dbReference>
<feature type="compositionally biased region" description="Pro residues" evidence="1">
    <location>
        <begin position="88"/>
        <end position="97"/>
    </location>
</feature>
<keyword evidence="4" id="KW-1185">Reference proteome</keyword>
<feature type="compositionally biased region" description="Polar residues" evidence="1">
    <location>
        <begin position="215"/>
        <end position="226"/>
    </location>
</feature>
<dbReference type="Pfam" id="PF01400">
    <property type="entry name" value="Astacin"/>
    <property type="match status" value="1"/>
</dbReference>
<dbReference type="Proteomes" id="UP001362999">
    <property type="component" value="Unassembled WGS sequence"/>
</dbReference>
<feature type="region of interest" description="Disordered" evidence="1">
    <location>
        <begin position="2096"/>
        <end position="2120"/>
    </location>
</feature>
<feature type="compositionally biased region" description="Pro residues" evidence="1">
    <location>
        <begin position="56"/>
        <end position="69"/>
    </location>
</feature>
<reference evidence="3 4" key="1">
    <citation type="journal article" date="2024" name="J Genomics">
        <title>Draft genome sequencing and assembly of Favolaschia claudopus CIRM-BRFM 2984 isolated from oak limbs.</title>
        <authorList>
            <person name="Navarro D."/>
            <person name="Drula E."/>
            <person name="Chaduli D."/>
            <person name="Cazenave R."/>
            <person name="Ahrendt S."/>
            <person name="Wang J."/>
            <person name="Lipzen A."/>
            <person name="Daum C."/>
            <person name="Barry K."/>
            <person name="Grigoriev I.V."/>
            <person name="Favel A."/>
            <person name="Rosso M.N."/>
            <person name="Martin F."/>
        </authorList>
    </citation>
    <scope>NUCLEOTIDE SEQUENCE [LARGE SCALE GENOMIC DNA]</scope>
    <source>
        <strain evidence="3 4">CIRM-BRFM 2984</strain>
    </source>
</reference>
<feature type="compositionally biased region" description="Low complexity" evidence="1">
    <location>
        <begin position="2062"/>
        <end position="2073"/>
    </location>
</feature>
<dbReference type="InterPro" id="IPR024079">
    <property type="entry name" value="MetalloPept_cat_dom_sf"/>
</dbReference>
<feature type="domain" description="Peptidase metallopeptidase" evidence="2">
    <location>
        <begin position="311"/>
        <end position="472"/>
    </location>
</feature>
<evidence type="ECO:0000313" key="4">
    <source>
        <dbReference type="Proteomes" id="UP001362999"/>
    </source>
</evidence>
<protein>
    <submittedName>
        <fullName evidence="3">ZnMc domain-containing protein</fullName>
    </submittedName>
</protein>
<dbReference type="SUPFAM" id="SSF55486">
    <property type="entry name" value="Metalloproteases ('zincins'), catalytic domain"/>
    <property type="match status" value="3"/>
</dbReference>
<feature type="region of interest" description="Disordered" evidence="1">
    <location>
        <begin position="1803"/>
        <end position="1831"/>
    </location>
</feature>
<proteinExistence type="predicted"/>
<dbReference type="InterPro" id="IPR001506">
    <property type="entry name" value="Peptidase_M12A"/>
</dbReference>
<sequence length="2120" mass="228567">MSTQPTPPVAAPPSQPAAPAPTPSSTSAQTSTGGAATSEPSTGPPALSAAQISGAAPPPAPAAQPPPSAPSTGTEIGAGGAASIGPSAGPPPQPTTAPTPAVTDPHSVQTAAGFPPPNAPAPATQPESVSPASLPSTAAPENSQSNATTGIDSSVGMPVLNHPTQPAPAINVRKPAESETVVNAPANSSESSPSAVPPTSTSDASSSATNTVTAGTQLPSSVSDPTPNAPVTAPMPSAGANVQSNATPLDPVTQASPGTATLGFNAFPTTEICILDIPTAQIGTGSADCTELMVGTVQQPTDIAAMVQMRLGLLWDVGATVTYTYLQGPSGNPWGPWTDAQQGMLDSVFAEWFSYANVNFQRNDAGPMMSFSFSASGPSFARLGTVNFTPTLPRPIASVNFSSVSGGPEPTASDRAILLHETGHLLGLIHEHRSPLSGGSVVLDLSTISPNTTLLGWNQGDTANQLINVYNGFDLTNYDQPDSTSIMKYFGVTQPNLFTPPSFSLSDKDKAFMVIMYPRPRPLNTAPEWTLDRALRVFEVDNITAKTILVAYAKQDYTAGRTAFLTFLMNKRFGTQKAKIKGDSLLETAGELLDDMLRWRTCAIAIPPAESTDTPDVGIMTGSAARAVITKLSELWDPSTPITYSFLGGTAVQQAKVGAVIASWFYANISFKLVAYNGMLRISFNPAGGSWSYVGTQALGIPAAQATMNLGWVENTGGLTTNEAGTILHEFGHVLGLLHEHQSPERSKKLTLDDGAVYSYYARTQGWDRATIQSQILDTYASGDVSNYSVLDTTSIMMYFMPPEMNLQHVNVPVNNQLSDLDKAYVVINYPGQTTDKTWTLDYALKKAGVDTTTSKSITAAAAKGNITLVRTLFTAFQVEQRNQRYAGLNPDGPENSTNENSMPSFTIREVDSSLVSEDMEYLGAGWCQLDDTIPLPNAPSIQDGAAHGVTVTADKFWKPADVIRFTFLHGDTPVEAATDYRCNRVRRVLKYYENYIGVRFQEDPGVKRDSDFERNSDLQRNCPVRIAFGSKLDEKRDDRDIVLLGWARLGTSAETSRLHEHASGAKWATVWFGNQPLNKDSDVTSDELRRANRTLYHELLHVLGMKHEHKSPTAATTQTKYDTDEYLVATGYDRKSIMLYPGQKLKGGAGETELTFTPSKTDLALLRAMYPDLEAGTPRFKEALAALDLTASEIASLHPLVVEAIRPKASVQSTIALRERVAQLIHLHRASLANWTLPVLPPDLTTSEADKTGGRKGGGTTGRKGRGGAQHTLDPTGPAFGLDQSTALKASEAETAPGFLYQLVQALKQFFQPGGNQMFTLQFPGRYLDINSFAWDTSTAGIYGQFIKPTAVNESEFRLVDQLYDLQDVVVGPNGTNLSIVYEQVLNNFLPKFVNNNLFEQQDQIRHWLLKDVPMTQWIRDIIARQNARELALADRMTGTVNELEVAASLSDNSTTVSTAVNTAKSTVKAVAPMFDLASRDVNAGESLNRIELSELLMNDYLYAKQDWELERDNMIMTATTKDISTADGQMKLNALTRQLAHITDTRQAQLASKYSDAVVRGYAHIVRRYMGYLDIKDPAEALQDAKDSLREAAMSSLDGSMHVYPIQMTPLDWFEGLSTSFTMEDLTQDVDLIRTQIDFKSSELDSLNSQLVALQMNSRGNPSDLQKKVQDAQDALDSAQSNLALQYTTNVIELAKTYLNSQGKLDDKGLEAVAAEAGFGIDPDLIEQLPDQLKKVQDAQNSLTAASRALSTLMAAQALAEATETTEQQQQITMRIQSLTGELRELQARWKVLTKTTGGQVTRPDLGSETADVDLDPNATLELPPDTSSGGSRWTTIMFTYTAEEARKTYKDKASAESQQWSCNVWFASASGGANREEAGFDMTSNSTSSAITVAFRATLVTVDRGGWFQPQFFKESQAFYKINPNITWNNGDKDHPKGLLQGYPIGYLIVKDMMIRIVHTASSSEDAKRAERESSAASGGIFCFSYSQSSASSSSESASSFSQYNNGYIVKIPGPQILGYMMQKLDTDETEMMPAKLPDNFFIPDDEVDKTIIGGGPASGANPGGPAHAPEPTITPSKMREVLDKLLNEKIGELFGGESESRNGKGKEKRPVFGDSG</sequence>
<gene>
    <name evidence="3" type="ORF">R3P38DRAFT_304974</name>
</gene>
<comment type="caution">
    <text evidence="3">The sequence shown here is derived from an EMBL/GenBank/DDBJ whole genome shotgun (WGS) entry which is preliminary data.</text>
</comment>
<evidence type="ECO:0000259" key="2">
    <source>
        <dbReference type="SMART" id="SM00235"/>
    </source>
</evidence>
<dbReference type="PANTHER" id="PTHR10127">
    <property type="entry name" value="DISCOIDIN, CUB, EGF, LAMININ , AND ZINC METALLOPROTEASE DOMAIN CONTAINING"/>
    <property type="match status" value="1"/>
</dbReference>
<feature type="region of interest" description="Disordered" evidence="1">
    <location>
        <begin position="1"/>
        <end position="247"/>
    </location>
</feature>
<feature type="compositionally biased region" description="Polar residues" evidence="1">
    <location>
        <begin position="125"/>
        <end position="152"/>
    </location>
</feature>
<feature type="compositionally biased region" description="Basic and acidic residues" evidence="1">
    <location>
        <begin position="2102"/>
        <end position="2120"/>
    </location>
</feature>
<evidence type="ECO:0000256" key="1">
    <source>
        <dbReference type="SAM" id="MobiDB-lite"/>
    </source>
</evidence>
<feature type="region of interest" description="Disordered" evidence="1">
    <location>
        <begin position="2057"/>
        <end position="2079"/>
    </location>
</feature>
<evidence type="ECO:0000313" key="3">
    <source>
        <dbReference type="EMBL" id="KAK7042083.1"/>
    </source>
</evidence>
<dbReference type="InterPro" id="IPR006026">
    <property type="entry name" value="Peptidase_Metallo"/>
</dbReference>
<dbReference type="Gene3D" id="3.40.390.10">
    <property type="entry name" value="Collagenase (Catalytic Domain)"/>
    <property type="match status" value="3"/>
</dbReference>